<feature type="region of interest" description="Disordered" evidence="1">
    <location>
        <begin position="104"/>
        <end position="131"/>
    </location>
</feature>
<feature type="region of interest" description="Disordered" evidence="1">
    <location>
        <begin position="450"/>
        <end position="486"/>
    </location>
</feature>
<dbReference type="RefSeq" id="XP_035660558.1">
    <property type="nucleotide sequence ID" value="XM_035804665.1"/>
</dbReference>
<proteinExistence type="predicted"/>
<protein>
    <submittedName>
        <fullName evidence="3">Uncharacterized protein LOC118405266 isoform X1</fullName>
    </submittedName>
</protein>
<feature type="compositionally biased region" description="Basic and acidic residues" evidence="1">
    <location>
        <begin position="450"/>
        <end position="479"/>
    </location>
</feature>
<reference evidence="2" key="1">
    <citation type="journal article" date="2020" name="Nat. Ecol. Evol.">
        <title>Deeply conserved synteny resolves early events in vertebrate evolution.</title>
        <authorList>
            <person name="Simakov O."/>
            <person name="Marletaz F."/>
            <person name="Yue J.X."/>
            <person name="O'Connell B."/>
            <person name="Jenkins J."/>
            <person name="Brandt A."/>
            <person name="Calef R."/>
            <person name="Tung C.H."/>
            <person name="Huang T.K."/>
            <person name="Schmutz J."/>
            <person name="Satoh N."/>
            <person name="Yu J.K."/>
            <person name="Putnam N.H."/>
            <person name="Green R.E."/>
            <person name="Rokhsar D.S."/>
        </authorList>
    </citation>
    <scope>NUCLEOTIDE SEQUENCE [LARGE SCALE GENOMIC DNA]</scope>
    <source>
        <strain evidence="2">S238N-H82</strain>
    </source>
</reference>
<dbReference type="Proteomes" id="UP000001554">
    <property type="component" value="Chromosome 18"/>
</dbReference>
<name>A0A9J7HJE3_BRAFL</name>
<feature type="region of interest" description="Disordered" evidence="1">
    <location>
        <begin position="581"/>
        <end position="622"/>
    </location>
</feature>
<keyword evidence="2" id="KW-1185">Reference proteome</keyword>
<feature type="compositionally biased region" description="Basic and acidic residues" evidence="1">
    <location>
        <begin position="171"/>
        <end position="182"/>
    </location>
</feature>
<organism evidence="2 3">
    <name type="scientific">Branchiostoma floridae</name>
    <name type="common">Florida lancelet</name>
    <name type="synonym">Amphioxus</name>
    <dbReference type="NCBI Taxonomy" id="7739"/>
    <lineage>
        <taxon>Eukaryota</taxon>
        <taxon>Metazoa</taxon>
        <taxon>Chordata</taxon>
        <taxon>Cephalochordata</taxon>
        <taxon>Leptocardii</taxon>
        <taxon>Amphioxiformes</taxon>
        <taxon>Branchiostomatidae</taxon>
        <taxon>Branchiostoma</taxon>
    </lineage>
</organism>
<dbReference type="KEGG" id="bfo:118405266"/>
<sequence>MLLDTSNDVEMQGPPRTTTKQAIIQQGRLVNGVRFRTEMSGQDLEDVIRRAMRHTQLPLNGRLTIHSSEPSGWRFQRAEPLVSIDGEDLRTRLSQASQICYISHRESAETATPSARANQEGTGRSSVFDFEDNEMADEEVEMIDVEEIPDPGSPGRNASVASPGRDSLASRGRDSLASRGRDSLASPGRDSLPSPGRDSLPSPGRDSLPSPGRDSLPSPGRDSLPSPGRDSFTLSIPGRNHLASADDVLVTTTPRANVDMEVGSLRTNEDFTELVAGTYDPFAGHFYQTMRVVANLPATSLSSVYNTPILTTEFRVAQAQAVADTRILLVALAVPSAGSAIISLMLDPEFQQRVRNTAYLWVAEPRSSQGNSARTELDLAGYGADNILAVCIPGQTSRLRRLGVFEERLLTTRAFSDMMDLAEEALTGVRQEREQLRQWRALRQAQDEEFRQAEEQGATDRVREVEHAERGSTPEEKQIADSLIPQNQETEYETWLTPAEHIQARWGSSALRQVQAEEQGATDRVREVEHAERGSTPEEKQIADSLIPQNQETEYETWLTPAEHTRAWWASSALRQVAVSYESEDEVSEVSFPQAGDRDNGSVTSTDTVPIEELTQDEPDEK</sequence>
<dbReference type="GeneID" id="118405266"/>
<evidence type="ECO:0000313" key="2">
    <source>
        <dbReference type="Proteomes" id="UP000001554"/>
    </source>
</evidence>
<gene>
    <name evidence="3" type="primary">LOC118405266</name>
</gene>
<reference evidence="3" key="2">
    <citation type="submission" date="2025-08" db="UniProtKB">
        <authorList>
            <consortium name="RefSeq"/>
        </authorList>
    </citation>
    <scope>IDENTIFICATION</scope>
    <source>
        <strain evidence="3">S238N-H82</strain>
        <tissue evidence="3">Testes</tissue>
    </source>
</reference>
<evidence type="ECO:0000256" key="1">
    <source>
        <dbReference type="SAM" id="MobiDB-lite"/>
    </source>
</evidence>
<feature type="region of interest" description="Disordered" evidence="1">
    <location>
        <begin position="146"/>
        <end position="238"/>
    </location>
</feature>
<feature type="region of interest" description="Disordered" evidence="1">
    <location>
        <begin position="516"/>
        <end position="542"/>
    </location>
</feature>
<feature type="compositionally biased region" description="Polar residues" evidence="1">
    <location>
        <begin position="109"/>
        <end position="125"/>
    </location>
</feature>
<accession>A0A9J7HJE3</accession>
<evidence type="ECO:0000313" key="3">
    <source>
        <dbReference type="RefSeq" id="XP_035660558.1"/>
    </source>
</evidence>
<dbReference type="AlphaFoldDB" id="A0A9J7HJE3"/>
<feature type="compositionally biased region" description="Basic and acidic residues" evidence="1">
    <location>
        <begin position="521"/>
        <end position="542"/>
    </location>
</feature>